<dbReference type="InterPro" id="IPR026359">
    <property type="entry name" value="SasC/FmtB_aggreg_dom"/>
</dbReference>
<protein>
    <submittedName>
        <fullName evidence="3">FmtB protein</fullName>
    </submittedName>
</protein>
<dbReference type="AlphaFoldDB" id="A0A380H4T8"/>
<dbReference type="NCBIfam" id="TIGR04263">
    <property type="entry name" value="SasC_Mrp_aggreg"/>
    <property type="match status" value="1"/>
</dbReference>
<feature type="domain" description="DUF1542" evidence="2">
    <location>
        <begin position="390"/>
        <end position="465"/>
    </location>
</feature>
<organism evidence="3 4">
    <name type="scientific">Staphylococcus saccharolyticus</name>
    <dbReference type="NCBI Taxonomy" id="33028"/>
    <lineage>
        <taxon>Bacteria</taxon>
        <taxon>Bacillati</taxon>
        <taxon>Bacillota</taxon>
        <taxon>Bacilli</taxon>
        <taxon>Bacillales</taxon>
        <taxon>Staphylococcaceae</taxon>
        <taxon>Staphylococcus</taxon>
    </lineage>
</organism>
<dbReference type="Proteomes" id="UP000255425">
    <property type="component" value="Unassembled WGS sequence"/>
</dbReference>
<dbReference type="EMBL" id="UHDZ01000001">
    <property type="protein sequence ID" value="SUM70598.1"/>
    <property type="molecule type" value="Genomic_DNA"/>
</dbReference>
<feature type="coiled-coil region" evidence="1">
    <location>
        <begin position="471"/>
        <end position="539"/>
    </location>
</feature>
<evidence type="ECO:0000313" key="3">
    <source>
        <dbReference type="EMBL" id="SUM70598.1"/>
    </source>
</evidence>
<evidence type="ECO:0000313" key="4">
    <source>
        <dbReference type="Proteomes" id="UP000255425"/>
    </source>
</evidence>
<keyword evidence="1" id="KW-0175">Coiled coil</keyword>
<name>A0A380H4T8_9STAP</name>
<dbReference type="Pfam" id="PF07564">
    <property type="entry name" value="DUF1542"/>
    <property type="match status" value="2"/>
</dbReference>
<accession>A0A380H4T8</accession>
<feature type="domain" description="DUF1542" evidence="2">
    <location>
        <begin position="316"/>
        <end position="388"/>
    </location>
</feature>
<evidence type="ECO:0000256" key="1">
    <source>
        <dbReference type="SAM" id="Coils"/>
    </source>
</evidence>
<sequence>MTSRNRKGGTNLVLRNAENNQEIASTDIQGGGVWRLFKIPENVHRIKVQFLPMNEIHTDYKRILQLQDDYRYYSFIDSIVIHLGSHLYVKSRQVNKNVKNGKEFEINTRIENNGSFAAAIGPNELTYTVNLPENFEYVENSTEVSFVNGNIPNSTIKPLTVNFDRQNRTLTFSSNGLDLGRSAQDVARFLPNKILNIRCKLRPVNILTPREVTLNEAIKYKIYSEYYFNTTDSTVTGQQTPFNVNVIMNKDDLSEQVNNDIIPSNYTLASYNKLKERAQTILDGEANNVPFNQRYSQTQIDGLLHELQTTLISRVSASRELNDTAQEMTDGAYDSKELTTEEKDALVEQIKNHKNEILNDIDDELTNEGVERVKDTGLTTLEGDTPQPITKSNARTAVNNKVNEQKALIQGNSETTTEEKNEVIRQVEAHSSDAITKIGEAETDTTVNETRDNGTNLISSDVPHSNTQATLDERNEAITNVNREKDQALQNINDAQTNDNVSEAESNGNRAIQQVALNVRKKQEAIEAINTHAQQQKQQIQANKILLRKKKHKPSKMLMKLSQLQYKILIVQIRMRM</sequence>
<evidence type="ECO:0000259" key="2">
    <source>
        <dbReference type="Pfam" id="PF07564"/>
    </source>
</evidence>
<keyword evidence="4" id="KW-1185">Reference proteome</keyword>
<dbReference type="InterPro" id="IPR011439">
    <property type="entry name" value="DUF1542"/>
</dbReference>
<proteinExistence type="predicted"/>
<reference evidence="3 4" key="1">
    <citation type="submission" date="2018-06" db="EMBL/GenBank/DDBJ databases">
        <authorList>
            <consortium name="Pathogen Informatics"/>
            <person name="Doyle S."/>
        </authorList>
    </citation>
    <scope>NUCLEOTIDE SEQUENCE [LARGE SCALE GENOMIC DNA]</scope>
    <source>
        <strain evidence="3 4">NCTC11807</strain>
    </source>
</reference>
<gene>
    <name evidence="3" type="ORF">NCTC11807_01264</name>
</gene>